<dbReference type="Pfam" id="PF20848">
    <property type="entry name" value="ExoU_mid_dom"/>
    <property type="match status" value="1"/>
</dbReference>
<dbReference type="EMBL" id="RBUA01000977">
    <property type="protein sequence ID" value="RMU52121.1"/>
    <property type="molecule type" value="Genomic_DNA"/>
</dbReference>
<dbReference type="SUPFAM" id="SSF52151">
    <property type="entry name" value="FabD/lysophospholipase-like"/>
    <property type="match status" value="1"/>
</dbReference>
<comment type="caution">
    <text evidence="4">The sequence shown here is derived from an EMBL/GenBank/DDBJ whole genome shotgun (WGS) entry which is preliminary data.</text>
</comment>
<dbReference type="PANTHER" id="PTHR46394">
    <property type="entry name" value="ANNEXIN"/>
    <property type="match status" value="1"/>
</dbReference>
<keyword evidence="2" id="KW-0378">Hydrolase</keyword>
<proteinExistence type="predicted"/>
<dbReference type="AlphaFoldDB" id="A0A3M5V1S6"/>
<feature type="short sequence motif" description="DGA/G" evidence="2">
    <location>
        <begin position="312"/>
        <end position="314"/>
    </location>
</feature>
<feature type="short sequence motif" description="GXSXG" evidence="2">
    <location>
        <begin position="109"/>
        <end position="113"/>
    </location>
</feature>
<dbReference type="InterPro" id="IPR049154">
    <property type="entry name" value="ExoU_C"/>
</dbReference>
<feature type="domain" description="PNPLA" evidence="3">
    <location>
        <begin position="76"/>
        <end position="325"/>
    </location>
</feature>
<feature type="active site" description="Nucleophile" evidence="2">
    <location>
        <position position="111"/>
    </location>
</feature>
<evidence type="ECO:0000256" key="1">
    <source>
        <dbReference type="ARBA" id="ARBA00023098"/>
    </source>
</evidence>
<dbReference type="Pfam" id="PF20983">
    <property type="entry name" value="ExoU_C"/>
    <property type="match status" value="1"/>
</dbReference>
<feature type="active site" description="Proton acceptor" evidence="2">
    <location>
        <position position="312"/>
    </location>
</feature>
<protein>
    <recommendedName>
        <fullName evidence="3">PNPLA domain-containing protein</fullName>
    </recommendedName>
</protein>
<keyword evidence="2" id="KW-0442">Lipid degradation</keyword>
<dbReference type="InterPro" id="IPR052580">
    <property type="entry name" value="Lipid_Hydrolase"/>
</dbReference>
<dbReference type="InterPro" id="IPR016035">
    <property type="entry name" value="Acyl_Trfase/lysoPLipase"/>
</dbReference>
<dbReference type="Proteomes" id="UP000280395">
    <property type="component" value="Unassembled WGS sequence"/>
</dbReference>
<dbReference type="Gene3D" id="3.40.1090.10">
    <property type="entry name" value="Cytosolic phospholipase A2 catalytic domain"/>
    <property type="match status" value="2"/>
</dbReference>
<evidence type="ECO:0000256" key="2">
    <source>
        <dbReference type="PROSITE-ProRule" id="PRU01161"/>
    </source>
</evidence>
<keyword evidence="1 2" id="KW-0443">Lipid metabolism</keyword>
<accession>A0A3M5V1S6</accession>
<dbReference type="GO" id="GO:0016787">
    <property type="term" value="F:hydrolase activity"/>
    <property type="evidence" value="ECO:0007669"/>
    <property type="project" value="UniProtKB-UniRule"/>
</dbReference>
<feature type="short sequence motif" description="GXGXXG" evidence="2">
    <location>
        <begin position="80"/>
        <end position="85"/>
    </location>
</feature>
<reference evidence="4 5" key="1">
    <citation type="submission" date="2018-08" db="EMBL/GenBank/DDBJ databases">
        <title>Recombination of ecologically and evolutionarily significant loci maintains genetic cohesion in the Pseudomonas syringae species complex.</title>
        <authorList>
            <person name="Dillon M."/>
            <person name="Thakur S."/>
            <person name="Almeida R.N.D."/>
            <person name="Weir B.S."/>
            <person name="Guttman D.S."/>
        </authorList>
    </citation>
    <scope>NUCLEOTIDE SEQUENCE [LARGE SCALE GENOMIC DNA]</scope>
    <source>
        <strain evidence="4 5">ICMP 14479</strain>
    </source>
</reference>
<dbReference type="Pfam" id="PF01734">
    <property type="entry name" value="Patatin"/>
    <property type="match status" value="1"/>
</dbReference>
<dbReference type="InterPro" id="IPR049155">
    <property type="entry name" value="ExoU_mid_dom"/>
</dbReference>
<organism evidence="4 5">
    <name type="scientific">Pseudomonas syringae pv. avii</name>
    <dbReference type="NCBI Taxonomy" id="663959"/>
    <lineage>
        <taxon>Bacteria</taxon>
        <taxon>Pseudomonadati</taxon>
        <taxon>Pseudomonadota</taxon>
        <taxon>Gammaproteobacteria</taxon>
        <taxon>Pseudomonadales</taxon>
        <taxon>Pseudomonadaceae</taxon>
        <taxon>Pseudomonas</taxon>
        <taxon>Pseudomonas syringae</taxon>
    </lineage>
</organism>
<evidence type="ECO:0000313" key="4">
    <source>
        <dbReference type="EMBL" id="RMU52121.1"/>
    </source>
</evidence>
<dbReference type="GO" id="GO:0016042">
    <property type="term" value="P:lipid catabolic process"/>
    <property type="evidence" value="ECO:0007669"/>
    <property type="project" value="UniProtKB-UniRule"/>
</dbReference>
<sequence length="658" mass="70811">MYLRLSHHSGLHPVERALCMKVSSSVVENHPPSPQISDQGAKVPLVKGVGERNLSIYRHSDGRVEVVVSPPPPAHLVLSGGGAKGIAFPGMVQALEEADKLKGVKVVSGSSAGAICAALLASGMDAKAFTQLSNNLDLPRLLNSKDPVTAWLQEASSELGKLVRSLPGPVGNISQLLLTLLPRLQTEGQPLEDLIRNESRQSILAHIAGMPPANRPPEVTAIAERLSAGGGATFRDLEVLSRHIPAVKQLNITGTGMFDGRPQLVVFNANLTPDMDIGRAALISGALPGLFKSPTEQGHGFQAASQVTAFQDGGLLLNTPAPGVIERSFPESPLGKDEALIVKFESDKASAPPRSGGFFSFLADTFTGTPHTAAESYQNDRLQAFSEQTVTLPLNSDKGDFRGLLGGTVNFTMTPEQKQHLQAQARQAVSGHLQQRELERERHEFPSLNDAVMAMDDQMLASVQVDLQNDAAGAEALRFRKDTQQALQALDTAIAEANQTSTSLVITPKLASALRNLDALARRPEDIEWLGKRLNAPGQRNFQQLLQVGTKQASSNGSGLSKVLTSAVAEMQKRDIGVKAENFIREVIYPSLYRPGQPAANVELLQRAVRDLGEATTPAEFNRVLDGIVKHYRARNKPWSKPFSSTTVEQAKAWRIPV</sequence>
<evidence type="ECO:0000259" key="3">
    <source>
        <dbReference type="PROSITE" id="PS51635"/>
    </source>
</evidence>
<evidence type="ECO:0000313" key="5">
    <source>
        <dbReference type="Proteomes" id="UP000280395"/>
    </source>
</evidence>
<dbReference type="Gene3D" id="1.20.1050.100">
    <property type="match status" value="1"/>
</dbReference>
<dbReference type="PROSITE" id="PS51635">
    <property type="entry name" value="PNPLA"/>
    <property type="match status" value="1"/>
</dbReference>
<dbReference type="InterPro" id="IPR002641">
    <property type="entry name" value="PNPLA_dom"/>
</dbReference>
<dbReference type="PANTHER" id="PTHR46394:SF1">
    <property type="entry name" value="PNPLA DOMAIN-CONTAINING PROTEIN"/>
    <property type="match status" value="1"/>
</dbReference>
<gene>
    <name evidence="4" type="ORF">ALP29_05237</name>
</gene>
<name>A0A3M5V1S6_PSESX</name>